<reference evidence="1 2" key="1">
    <citation type="submission" date="2007-01" db="EMBL/GenBank/DDBJ databases">
        <authorList>
            <person name="Haygood M."/>
            <person name="Podell S."/>
            <person name="Anderson C."/>
            <person name="Hopkinson B."/>
            <person name="Roe K."/>
            <person name="Barbeau K."/>
            <person name="Gaasterland T."/>
            <person name="Ferriera S."/>
            <person name="Johnson J."/>
            <person name="Kravitz S."/>
            <person name="Beeson K."/>
            <person name="Sutton G."/>
            <person name="Rogers Y.-H."/>
            <person name="Friedman R."/>
            <person name="Frazier M."/>
            <person name="Venter J.C."/>
        </authorList>
    </citation>
    <scope>NUCLEOTIDE SEQUENCE [LARGE SCALE GENOMIC DNA]</scope>
    <source>
        <strain evidence="1 2">ATCC 23134</strain>
    </source>
</reference>
<comment type="caution">
    <text evidence="1">The sequence shown here is derived from an EMBL/GenBank/DDBJ whole genome shotgun (WGS) entry which is preliminary data.</text>
</comment>
<name>A1ZPF8_MICM2</name>
<evidence type="ECO:0000313" key="1">
    <source>
        <dbReference type="EMBL" id="EAY27697.1"/>
    </source>
</evidence>
<proteinExistence type="predicted"/>
<dbReference type="EMBL" id="AAWS01000021">
    <property type="protein sequence ID" value="EAY27697.1"/>
    <property type="molecule type" value="Genomic_DNA"/>
</dbReference>
<sequence>MKWIFEFFRGIHCLWVNQEQPMLILNMNEMHTKVIRLLGQEVRKYYLLE</sequence>
<organism evidence="1 2">
    <name type="scientific">Microscilla marina ATCC 23134</name>
    <dbReference type="NCBI Taxonomy" id="313606"/>
    <lineage>
        <taxon>Bacteria</taxon>
        <taxon>Pseudomonadati</taxon>
        <taxon>Bacteroidota</taxon>
        <taxon>Cytophagia</taxon>
        <taxon>Cytophagales</taxon>
        <taxon>Microscillaceae</taxon>
        <taxon>Microscilla</taxon>
    </lineage>
</organism>
<gene>
    <name evidence="1" type="ORF">M23134_03765</name>
</gene>
<keyword evidence="2" id="KW-1185">Reference proteome</keyword>
<protein>
    <submittedName>
        <fullName evidence="1">Conserved domain protein</fullName>
    </submittedName>
</protein>
<dbReference type="AlphaFoldDB" id="A1ZPF8"/>
<accession>A1ZPF8</accession>
<dbReference type="Proteomes" id="UP000004095">
    <property type="component" value="Unassembled WGS sequence"/>
</dbReference>
<evidence type="ECO:0000313" key="2">
    <source>
        <dbReference type="Proteomes" id="UP000004095"/>
    </source>
</evidence>